<feature type="compositionally biased region" description="Low complexity" evidence="1">
    <location>
        <begin position="163"/>
        <end position="199"/>
    </location>
</feature>
<feature type="compositionally biased region" description="Low complexity" evidence="1">
    <location>
        <begin position="138"/>
        <end position="153"/>
    </location>
</feature>
<dbReference type="EMBL" id="KN822952">
    <property type="protein sequence ID" value="KIO32818.1"/>
    <property type="molecule type" value="Genomic_DNA"/>
</dbReference>
<feature type="compositionally biased region" description="Low complexity" evidence="1">
    <location>
        <begin position="258"/>
        <end position="270"/>
    </location>
</feature>
<evidence type="ECO:0000256" key="1">
    <source>
        <dbReference type="SAM" id="MobiDB-lite"/>
    </source>
</evidence>
<feature type="compositionally biased region" description="Polar residues" evidence="1">
    <location>
        <begin position="297"/>
        <end position="312"/>
    </location>
</feature>
<proteinExistence type="predicted"/>
<feature type="compositionally biased region" description="Low complexity" evidence="1">
    <location>
        <begin position="220"/>
        <end position="235"/>
    </location>
</feature>
<protein>
    <submittedName>
        <fullName evidence="2">Uncharacterized protein</fullName>
    </submittedName>
</protein>
<keyword evidence="3" id="KW-1185">Reference proteome</keyword>
<gene>
    <name evidence="2" type="ORF">M407DRAFT_241269</name>
</gene>
<evidence type="ECO:0000313" key="2">
    <source>
        <dbReference type="EMBL" id="KIO32818.1"/>
    </source>
</evidence>
<reference evidence="2 3" key="1">
    <citation type="submission" date="2014-04" db="EMBL/GenBank/DDBJ databases">
        <authorList>
            <consortium name="DOE Joint Genome Institute"/>
            <person name="Kuo A."/>
            <person name="Girlanda M."/>
            <person name="Perotto S."/>
            <person name="Kohler A."/>
            <person name="Nagy L.G."/>
            <person name="Floudas D."/>
            <person name="Copeland A."/>
            <person name="Barry K.W."/>
            <person name="Cichocki N."/>
            <person name="Veneault-Fourrey C."/>
            <person name="LaButti K."/>
            <person name="Lindquist E.A."/>
            <person name="Lipzen A."/>
            <person name="Lundell T."/>
            <person name="Morin E."/>
            <person name="Murat C."/>
            <person name="Sun H."/>
            <person name="Tunlid A."/>
            <person name="Henrissat B."/>
            <person name="Grigoriev I.V."/>
            <person name="Hibbett D.S."/>
            <person name="Martin F."/>
            <person name="Nordberg H.P."/>
            <person name="Cantor M.N."/>
            <person name="Hua S.X."/>
        </authorList>
    </citation>
    <scope>NUCLEOTIDE SEQUENCE [LARGE SCALE GENOMIC DNA]</scope>
    <source>
        <strain evidence="2 3">MUT 4182</strain>
    </source>
</reference>
<feature type="region of interest" description="Disordered" evidence="1">
    <location>
        <begin position="1"/>
        <end position="270"/>
    </location>
</feature>
<dbReference type="Proteomes" id="UP000054248">
    <property type="component" value="Unassembled WGS sequence"/>
</dbReference>
<feature type="compositionally biased region" description="Low complexity" evidence="1">
    <location>
        <begin position="117"/>
        <end position="131"/>
    </location>
</feature>
<name>A0A0C3LFW3_9AGAM</name>
<organism evidence="2 3">
    <name type="scientific">Tulasnella calospora MUT 4182</name>
    <dbReference type="NCBI Taxonomy" id="1051891"/>
    <lineage>
        <taxon>Eukaryota</taxon>
        <taxon>Fungi</taxon>
        <taxon>Dikarya</taxon>
        <taxon>Basidiomycota</taxon>
        <taxon>Agaricomycotina</taxon>
        <taxon>Agaricomycetes</taxon>
        <taxon>Cantharellales</taxon>
        <taxon>Tulasnellaceae</taxon>
        <taxon>Tulasnella</taxon>
    </lineage>
</organism>
<dbReference type="STRING" id="1051891.A0A0C3LFW3"/>
<dbReference type="OrthoDB" id="10547939at2759"/>
<sequence>MSPPRHSEDTEASSSSVEEAREEEEGGQQLGRRLQDLAKLMNSGMLGFATQPRTPVSAEQPAEQRPFFGRGPLAPTGDKGKGREVLAPTRSAYITPASTVNPSPVPRGRTFPASMISTATAKSQTTASTATRPESRSHSQQHSSSSSISEPRSAIGSIPSITSLPQSRSPTRSSSAAASSASPVPSTGQSRSPSSASSPPRAPPVQQQAMLNRHLKKLSLDGASNSSASDAPPAAFGGRVPLKQPTRTRTSDKGGSTHGSSPSSFSDLSDLSINSAMEEALMSNIKGGGISKLSLFGRSTTGNRASNYKQGS</sequence>
<accession>A0A0C3LFW3</accession>
<evidence type="ECO:0000313" key="3">
    <source>
        <dbReference type="Proteomes" id="UP000054248"/>
    </source>
</evidence>
<feature type="region of interest" description="Disordered" evidence="1">
    <location>
        <begin position="288"/>
        <end position="312"/>
    </location>
</feature>
<dbReference type="HOGENOM" id="CLU_891954_0_0_1"/>
<dbReference type="AlphaFoldDB" id="A0A0C3LFW3"/>
<reference evidence="3" key="2">
    <citation type="submission" date="2015-01" db="EMBL/GenBank/DDBJ databases">
        <title>Evolutionary Origins and Diversification of the Mycorrhizal Mutualists.</title>
        <authorList>
            <consortium name="DOE Joint Genome Institute"/>
            <consortium name="Mycorrhizal Genomics Consortium"/>
            <person name="Kohler A."/>
            <person name="Kuo A."/>
            <person name="Nagy L.G."/>
            <person name="Floudas D."/>
            <person name="Copeland A."/>
            <person name="Barry K.W."/>
            <person name="Cichocki N."/>
            <person name="Veneault-Fourrey C."/>
            <person name="LaButti K."/>
            <person name="Lindquist E.A."/>
            <person name="Lipzen A."/>
            <person name="Lundell T."/>
            <person name="Morin E."/>
            <person name="Murat C."/>
            <person name="Riley R."/>
            <person name="Ohm R."/>
            <person name="Sun H."/>
            <person name="Tunlid A."/>
            <person name="Henrissat B."/>
            <person name="Grigoriev I.V."/>
            <person name="Hibbett D.S."/>
            <person name="Martin F."/>
        </authorList>
    </citation>
    <scope>NUCLEOTIDE SEQUENCE [LARGE SCALE GENOMIC DNA]</scope>
    <source>
        <strain evidence="3">MUT 4182</strain>
    </source>
</reference>